<evidence type="ECO:0000313" key="3">
    <source>
        <dbReference type="EMBL" id="VEF73939.1"/>
    </source>
</evidence>
<dbReference type="RefSeq" id="WP_124325325.1">
    <property type="nucleotide sequence ID" value="NZ_CP118137.1"/>
</dbReference>
<dbReference type="Pfam" id="PF07916">
    <property type="entry name" value="TraG_N"/>
    <property type="match status" value="1"/>
</dbReference>
<protein>
    <submittedName>
        <fullName evidence="3">Membrane protein</fullName>
    </submittedName>
</protein>
<dbReference type="InterPro" id="IPR012931">
    <property type="entry name" value="TraG_N_Proteobacteria"/>
</dbReference>
<proteinExistence type="predicted"/>
<gene>
    <name evidence="3" type="ORF">NCTC7357_02220</name>
</gene>
<evidence type="ECO:0000259" key="2">
    <source>
        <dbReference type="Pfam" id="PF07916"/>
    </source>
</evidence>
<keyword evidence="1" id="KW-0812">Transmembrane</keyword>
<name>A0AAX3FT50_9PSED</name>
<keyword evidence="1" id="KW-0472">Membrane</keyword>
<feature type="domain" description="TraG N-terminal Proteobacteria" evidence="2">
    <location>
        <begin position="10"/>
        <end position="486"/>
    </location>
</feature>
<sequence length="511" mass="55420">MTLYTNDYLEYYLTLVGWLINNGIWAMIQDTGLFALPFCIIVIKEWLKVRGEGADEGNKGVLSLARIETSIYVGYVVVALCGVPAVNVSFDTLQFDQSRAQQCQYALPAPTDTGWNTSFSTLAGKSAQMPVWWAFMHALSKGLTSGAVASIPCGTDLRQMRMDVDNARISNPLLAQEVADFTHDCYGPSRARLFMRQPDLGSSASTSETLKDLNWIGSHFFLNTSGYYNTDYSKTPRTSWPYNASRDAGLPKVSGGGGYPTCKQWWSDGGIGLKDRLQAQVDPDLMTKFLGWAKWLSPDEVNEAVIRQLVSPSSQVQGDVYSDYGGQIGGTVWNGMARTGGTFGIALGSLAYFPAMDMVRQALPMVMAFLKMAMVISMPMVLVVSAYQLNTAMTMTVVFFSLIFVDFWFQLARWVDSTILDALYGSGSPHLSFDPIMGLNTATQDAILNFVMGAMFIILPMFWVGALGWAGIKAGSALSGLQAGTDGVRNAGSQAGGLAKQGVGATFGGKN</sequence>
<reference evidence="3 4" key="1">
    <citation type="submission" date="2018-12" db="EMBL/GenBank/DDBJ databases">
        <authorList>
            <consortium name="Pathogen Informatics"/>
        </authorList>
    </citation>
    <scope>NUCLEOTIDE SEQUENCE [LARGE SCALE GENOMIC DNA]</scope>
    <source>
        <strain evidence="3 4">NCTC7357</strain>
    </source>
</reference>
<dbReference type="AlphaFoldDB" id="A0AAX3FT50"/>
<feature type="transmembrane region" description="Helical" evidence="1">
    <location>
        <begin position="392"/>
        <end position="409"/>
    </location>
</feature>
<evidence type="ECO:0000313" key="4">
    <source>
        <dbReference type="Proteomes" id="UP000277437"/>
    </source>
</evidence>
<feature type="transmembrane region" description="Helical" evidence="1">
    <location>
        <begin position="447"/>
        <end position="472"/>
    </location>
</feature>
<keyword evidence="1" id="KW-1133">Transmembrane helix</keyword>
<organism evidence="3 4">
    <name type="scientific">Pseudomonas chlororaphis</name>
    <dbReference type="NCBI Taxonomy" id="587753"/>
    <lineage>
        <taxon>Bacteria</taxon>
        <taxon>Pseudomonadati</taxon>
        <taxon>Pseudomonadota</taxon>
        <taxon>Gammaproteobacteria</taxon>
        <taxon>Pseudomonadales</taxon>
        <taxon>Pseudomonadaceae</taxon>
        <taxon>Pseudomonas</taxon>
    </lineage>
</organism>
<dbReference type="Proteomes" id="UP000277437">
    <property type="component" value="Chromosome"/>
</dbReference>
<accession>A0AAX3FT50</accession>
<evidence type="ECO:0000256" key="1">
    <source>
        <dbReference type="SAM" id="Phobius"/>
    </source>
</evidence>
<feature type="transmembrane region" description="Helical" evidence="1">
    <location>
        <begin position="366"/>
        <end position="386"/>
    </location>
</feature>
<dbReference type="EMBL" id="LR134334">
    <property type="protein sequence ID" value="VEF73939.1"/>
    <property type="molecule type" value="Genomic_DNA"/>
</dbReference>